<evidence type="ECO:0000313" key="5">
    <source>
        <dbReference type="Proteomes" id="UP000279307"/>
    </source>
</evidence>
<dbReference type="OrthoDB" id="6159439at2759"/>
<dbReference type="InterPro" id="IPR032151">
    <property type="entry name" value="CFAP61_N"/>
</dbReference>
<evidence type="ECO:0000313" key="4">
    <source>
        <dbReference type="EMBL" id="RLU19878.1"/>
    </source>
</evidence>
<accession>A0A3L8DJ53</accession>
<dbReference type="Gene3D" id="3.50.50.60">
    <property type="entry name" value="FAD/NAD(P)-binding domain"/>
    <property type="match status" value="2"/>
</dbReference>
<dbReference type="PANTHER" id="PTHR21178:SF8">
    <property type="entry name" value="CILIA- AND FLAGELLA-ASSOCIATED PROTEIN 61"/>
    <property type="match status" value="1"/>
</dbReference>
<dbReference type="InterPro" id="IPR036188">
    <property type="entry name" value="FAD/NAD-bd_sf"/>
</dbReference>
<evidence type="ECO:0000259" key="3">
    <source>
        <dbReference type="Pfam" id="PF23150"/>
    </source>
</evidence>
<organism evidence="4 5">
    <name type="scientific">Ooceraea biroi</name>
    <name type="common">Clonal raider ant</name>
    <name type="synonym">Cerapachys biroi</name>
    <dbReference type="NCBI Taxonomy" id="2015173"/>
    <lineage>
        <taxon>Eukaryota</taxon>
        <taxon>Metazoa</taxon>
        <taxon>Ecdysozoa</taxon>
        <taxon>Arthropoda</taxon>
        <taxon>Hexapoda</taxon>
        <taxon>Insecta</taxon>
        <taxon>Pterygota</taxon>
        <taxon>Neoptera</taxon>
        <taxon>Endopterygota</taxon>
        <taxon>Hymenoptera</taxon>
        <taxon>Apocrita</taxon>
        <taxon>Aculeata</taxon>
        <taxon>Formicoidea</taxon>
        <taxon>Formicidae</taxon>
        <taxon>Dorylinae</taxon>
        <taxon>Ooceraea</taxon>
    </lineage>
</organism>
<evidence type="ECO:0000259" key="2">
    <source>
        <dbReference type="Pfam" id="PF16092"/>
    </source>
</evidence>
<sequence>MFVHLLVWDERYAAEFLGELLAAIFDITTYCEHVILVVPPRVTPADAFEREMTRVSAKGTRDTDALQEPQFLYLDDRRRLRPKLRIRRVVEEDNDDAIPIIGGESTRLGELYGPYYISEMIRHPDGCRQLIIGEDADGSAAGVVCLDSAIDVDQLNENFELTPHHGLRKTCEDDETSADVAGVTSELVHSAFARHDQDLSDSTQAHKVAADEPRSSSEENGKVSSTHEQIETTARAKVLFQSSVQVDSIDNLRKRDNVPPDTRARSTDLIRPFESKTLYKLHLDRFLNSSAPSSNDSQIMSLSDLSLISDYFDTHFQSRLRETIFSDATFQLFQEGDAPSVIEDNEVTRSRLIHNVLPHPTYHGEINAFVLEIFAARKDERPHWSRDFLEAAFDCFPHLDYCAILLPSFHPYRQYLQHFVVLNETTVAPYVPPVDTHLNFNGSIRQDEYGRLLHFVLMPIFSAYHRFFFREIARLSELTVIFYRLHHEDESISTRVHSLVSCLSDMIPVNPRRQANYKFPITLENIDNSGTNTEGKKDYDDSDKDRFSLFVISPRLAMMPRTIIDMRIVVVGASDCGVAFAEYLALRSTQNYTQFTNLTLISPHGLPFDNKRSRAEARLLTFRGRFCSEYRRSVAARTWINIVHGTMVAINRREKYATVLSQGNLAYDFLILTCGLQYQKSILRDEKGAQKRGMTAESQIPWNCLTVNDDTEAFICLRRIQWLTGDLKEEKAIFFYGRNIDCYSALNGLIDFGVKPAWITLIEPRLNPREAHADVFFHDCEVDEAMMNAISRSGVQVLSQWDIIDCSLTENDDGKLMIESVTIEKEGETRSLVCDALFNFHEKTINLDTFLAFSHAGLVFDGLLVIDPEYRTNDPFIFAAGTVTKYSRKFYTESCRHAHYNSVEIGERLAQILRKVIDIHRCNGEIPVLSKEKVYSTLPVFRAPVVIACILPGDHYYLHVRKPGERTPHETEISHNSHIFQVHDMIALYGKHESMLNELKFRFRSSSISDFYACFREPWAAAIFYDKFECLRVENRATLLSRTNVHGVSLVDDCVRALIKSKWKT</sequence>
<reference evidence="4 5" key="1">
    <citation type="journal article" date="2018" name="Genome Res.">
        <title>The genomic architecture and molecular evolution of ant odorant receptors.</title>
        <authorList>
            <person name="McKenzie S.K."/>
            <person name="Kronauer D.J.C."/>
        </authorList>
    </citation>
    <scope>NUCLEOTIDE SEQUENCE [LARGE SCALE GENOMIC DNA]</scope>
    <source>
        <strain evidence="4">Clonal line C1</strain>
    </source>
</reference>
<evidence type="ECO:0000256" key="1">
    <source>
        <dbReference type="SAM" id="MobiDB-lite"/>
    </source>
</evidence>
<dbReference type="PANTHER" id="PTHR21178">
    <property type="entry name" value="CILIA- AND FLAGELLA-ASSOCIATED PROTEIN 61"/>
    <property type="match status" value="1"/>
</dbReference>
<comment type="caution">
    <text evidence="4">The sequence shown here is derived from an EMBL/GenBank/DDBJ whole genome shotgun (WGS) entry which is preliminary data.</text>
</comment>
<dbReference type="InterPro" id="IPR038884">
    <property type="entry name" value="CFAP61"/>
</dbReference>
<proteinExistence type="predicted"/>
<dbReference type="EMBL" id="QOIP01000008">
    <property type="protein sequence ID" value="RLU19878.1"/>
    <property type="molecule type" value="Genomic_DNA"/>
</dbReference>
<name>A0A3L8DJ53_OOCBI</name>
<feature type="domain" description="CFAP61 dimerisation" evidence="3">
    <location>
        <begin position="980"/>
        <end position="1023"/>
    </location>
</feature>
<dbReference type="SUPFAM" id="SSF51905">
    <property type="entry name" value="FAD/NAD(P)-binding domain"/>
    <property type="match status" value="1"/>
</dbReference>
<gene>
    <name evidence="4" type="ORF">DMN91_008437</name>
</gene>
<feature type="compositionally biased region" description="Basic and acidic residues" evidence="1">
    <location>
        <begin position="208"/>
        <end position="221"/>
    </location>
</feature>
<dbReference type="Pfam" id="PF16092">
    <property type="entry name" value="CFAP61_N"/>
    <property type="match status" value="1"/>
</dbReference>
<feature type="domain" description="Cilia- and flagella-associated protein 61 N-terminal" evidence="2">
    <location>
        <begin position="1"/>
        <end position="169"/>
    </location>
</feature>
<dbReference type="Proteomes" id="UP000279307">
    <property type="component" value="Chromosome 8"/>
</dbReference>
<feature type="non-terminal residue" evidence="4">
    <location>
        <position position="1065"/>
    </location>
</feature>
<dbReference type="Pfam" id="PF23150">
    <property type="entry name" value="CFAP61_dimer"/>
    <property type="match status" value="1"/>
</dbReference>
<dbReference type="AlphaFoldDB" id="A0A3L8DJ53"/>
<dbReference type="InterPro" id="IPR056299">
    <property type="entry name" value="CFAP61_dimer"/>
</dbReference>
<feature type="region of interest" description="Disordered" evidence="1">
    <location>
        <begin position="194"/>
        <end position="228"/>
    </location>
</feature>
<protein>
    <submittedName>
        <fullName evidence="4">Uncharacterized protein</fullName>
    </submittedName>
</protein>